<dbReference type="EMBL" id="GEEE01004342">
    <property type="protein sequence ID" value="JAP58883.1"/>
    <property type="molecule type" value="Transcribed_RNA"/>
</dbReference>
<dbReference type="EMBL" id="GEEE01013938">
    <property type="protein sequence ID" value="JAP49287.1"/>
    <property type="molecule type" value="Transcribed_RNA"/>
</dbReference>
<gene>
    <name evidence="1" type="ORF">TR92331</name>
</gene>
<dbReference type="EMBL" id="GEEE01014850">
    <property type="protein sequence ID" value="JAP48375.1"/>
    <property type="molecule type" value="Transcribed_RNA"/>
</dbReference>
<name>A0A0V0JC45_SCHSO</name>
<dbReference type="EMBL" id="GEEE01024311">
    <property type="protein sequence ID" value="JAP38914.1"/>
    <property type="molecule type" value="Transcribed_RNA"/>
</dbReference>
<dbReference type="EMBL" id="GEEE01000354">
    <property type="protein sequence ID" value="JAP62871.1"/>
    <property type="molecule type" value="Transcribed_RNA"/>
</dbReference>
<evidence type="ECO:0000313" key="1">
    <source>
        <dbReference type="EMBL" id="JAP62871.1"/>
    </source>
</evidence>
<sequence>MSPLSSALFTNLAKITQQRISFIVLVAGPSGLQSIRGNYMNHYAILVSIGYRTSFEPGSYPFLWTRFATSWLDVKPVVKSNFAFSCKHMTQPFERVSIDLKGPLPLFIC</sequence>
<reference evidence="1" key="1">
    <citation type="submission" date="2016-01" db="EMBL/GenBank/DDBJ databases">
        <title>Reference transcriptome for the parasite Schistocephalus solidus: insights into the molecular evolution of parasitism.</title>
        <authorList>
            <person name="Hebert F.O."/>
            <person name="Grambauer S."/>
            <person name="Barber I."/>
            <person name="Landry C.R."/>
            <person name="Aubin-Horth N."/>
        </authorList>
    </citation>
    <scope>NUCLEOTIDE SEQUENCE</scope>
</reference>
<dbReference type="AlphaFoldDB" id="A0A0V0JC45"/>
<dbReference type="EMBL" id="GEEE01005113">
    <property type="protein sequence ID" value="JAP58112.1"/>
    <property type="molecule type" value="Transcribed_RNA"/>
</dbReference>
<proteinExistence type="predicted"/>
<dbReference type="EMBL" id="GEEE01018822">
    <property type="protein sequence ID" value="JAP44403.1"/>
    <property type="molecule type" value="Transcribed_RNA"/>
</dbReference>
<accession>A0A0V0JC45</accession>
<dbReference type="EMBL" id="GEEE01023628">
    <property type="protein sequence ID" value="JAP39597.1"/>
    <property type="molecule type" value="Transcribed_RNA"/>
</dbReference>
<dbReference type="EMBL" id="GEEE01009827">
    <property type="protein sequence ID" value="JAP53398.1"/>
    <property type="molecule type" value="Transcribed_RNA"/>
</dbReference>
<dbReference type="EMBL" id="GEEE01022257">
    <property type="protein sequence ID" value="JAP40968.1"/>
    <property type="molecule type" value="Transcribed_RNA"/>
</dbReference>
<protein>
    <submittedName>
        <fullName evidence="1">Uncharacterized protein</fullName>
    </submittedName>
</protein>
<organism evidence="1">
    <name type="scientific">Schistocephalus solidus</name>
    <name type="common">Tapeworm</name>
    <dbReference type="NCBI Taxonomy" id="70667"/>
    <lineage>
        <taxon>Eukaryota</taxon>
        <taxon>Metazoa</taxon>
        <taxon>Spiralia</taxon>
        <taxon>Lophotrochozoa</taxon>
        <taxon>Platyhelminthes</taxon>
        <taxon>Cestoda</taxon>
        <taxon>Eucestoda</taxon>
        <taxon>Diphyllobothriidea</taxon>
        <taxon>Diphyllobothriidae</taxon>
        <taxon>Schistocephalus</taxon>
    </lineage>
</organism>